<dbReference type="InterPro" id="IPR050789">
    <property type="entry name" value="Diverse_Enzym_Activities"/>
</dbReference>
<name>A0AAD6DBI4_9EURO</name>
<dbReference type="PANTHER" id="PTHR43283">
    <property type="entry name" value="BETA-LACTAMASE-RELATED"/>
    <property type="match status" value="1"/>
</dbReference>
<dbReference type="InterPro" id="IPR001466">
    <property type="entry name" value="Beta-lactam-related"/>
</dbReference>
<evidence type="ECO:0000313" key="4">
    <source>
        <dbReference type="EMBL" id="KAJ5572773.1"/>
    </source>
</evidence>
<evidence type="ECO:0000256" key="1">
    <source>
        <dbReference type="ARBA" id="ARBA00009009"/>
    </source>
</evidence>
<dbReference type="SUPFAM" id="SSF56601">
    <property type="entry name" value="beta-lactamase/transpeptidase-like"/>
    <property type="match status" value="1"/>
</dbReference>
<dbReference type="EMBL" id="JAQJAC010000009">
    <property type="protein sequence ID" value="KAJ5572773.1"/>
    <property type="molecule type" value="Genomic_DNA"/>
</dbReference>
<proteinExistence type="inferred from homology"/>
<dbReference type="PANTHER" id="PTHR43283:SF17">
    <property type="entry name" value="(LOVD), PUTATIVE (AFU_ORTHOLOGUE AFUA_5G00920)-RELATED"/>
    <property type="match status" value="1"/>
</dbReference>
<evidence type="ECO:0000256" key="2">
    <source>
        <dbReference type="ARBA" id="ARBA00022801"/>
    </source>
</evidence>
<dbReference type="Gene3D" id="3.40.710.10">
    <property type="entry name" value="DD-peptidase/beta-lactamase superfamily"/>
    <property type="match status" value="1"/>
</dbReference>
<comment type="caution">
    <text evidence="4">The sequence shown here is derived from an EMBL/GenBank/DDBJ whole genome shotgun (WGS) entry which is preliminary data.</text>
</comment>
<evidence type="ECO:0000259" key="3">
    <source>
        <dbReference type="Pfam" id="PF00144"/>
    </source>
</evidence>
<feature type="domain" description="Beta-lactamase-related" evidence="3">
    <location>
        <begin position="35"/>
        <end position="375"/>
    </location>
</feature>
<evidence type="ECO:0000313" key="5">
    <source>
        <dbReference type="Proteomes" id="UP001216150"/>
    </source>
</evidence>
<organism evidence="4 5">
    <name type="scientific">Penicillium hetheringtonii</name>
    <dbReference type="NCBI Taxonomy" id="911720"/>
    <lineage>
        <taxon>Eukaryota</taxon>
        <taxon>Fungi</taxon>
        <taxon>Dikarya</taxon>
        <taxon>Ascomycota</taxon>
        <taxon>Pezizomycotina</taxon>
        <taxon>Eurotiomycetes</taxon>
        <taxon>Eurotiomycetidae</taxon>
        <taxon>Eurotiales</taxon>
        <taxon>Aspergillaceae</taxon>
        <taxon>Penicillium</taxon>
    </lineage>
</organism>
<dbReference type="AlphaFoldDB" id="A0AAD6DBI4"/>
<dbReference type="GO" id="GO:0016787">
    <property type="term" value="F:hydrolase activity"/>
    <property type="evidence" value="ECO:0007669"/>
    <property type="project" value="UniProtKB-KW"/>
</dbReference>
<accession>A0AAD6DBI4</accession>
<protein>
    <submittedName>
        <fullName evidence="4">Beta-lactamase/transpeptidase-like protein</fullName>
    </submittedName>
</protein>
<comment type="similarity">
    <text evidence="1">Belongs to the class-A beta-lactamase family.</text>
</comment>
<dbReference type="Pfam" id="PF00144">
    <property type="entry name" value="Beta-lactamase"/>
    <property type="match status" value="1"/>
</dbReference>
<dbReference type="Proteomes" id="UP001216150">
    <property type="component" value="Unassembled WGS sequence"/>
</dbReference>
<keyword evidence="2" id="KW-0378">Hydrolase</keyword>
<dbReference type="InterPro" id="IPR012338">
    <property type="entry name" value="Beta-lactam/transpept-like"/>
</dbReference>
<reference evidence="4 5" key="1">
    <citation type="journal article" date="2023" name="IMA Fungus">
        <title>Comparative genomic study of the Penicillium genus elucidates a diverse pangenome and 15 lateral gene transfer events.</title>
        <authorList>
            <person name="Petersen C."/>
            <person name="Sorensen T."/>
            <person name="Nielsen M.R."/>
            <person name="Sondergaard T.E."/>
            <person name="Sorensen J.L."/>
            <person name="Fitzpatrick D.A."/>
            <person name="Frisvad J.C."/>
            <person name="Nielsen K.L."/>
        </authorList>
    </citation>
    <scope>NUCLEOTIDE SEQUENCE [LARGE SCALE GENOMIC DNA]</scope>
    <source>
        <strain evidence="4 5">IBT 29057</strain>
    </source>
</reference>
<keyword evidence="5" id="KW-1185">Reference proteome</keyword>
<sequence>MTQGETGKTMDELNGILDGFTDPTTGSLHGAIFIMIDDSGNTIYERTSGKASFDSTNPNPPQLSSLCWVASMSKLFTAVSIMQLVERNLLSLEDDARDYVPELRGIQILRGMKIPSAGFVYDSSSPLLQEWSRFHGRTAHTFCGSMEGYTHPLIFEPATSWAYGAGLDWAGRVVECITDSTLENYMQEHIWAKLGATSSTFHPELHRGTLPEPLEMGHRVSVGQGSRSVKPGPITLVQPARDCLGGIGIFSTAADFIKLLAALLKDGGPLLSKDSTDILFQPQLSDASRCAMPRPLGSQMRRILGIKDVHDIHQADHSLAGTVSMKDIPGRRKAGTVNWSGLPNLHWWIDRKTGVAAALFTQLMPPGDAAVTSLLIELEEATYKYLVKDPATKGLQGPKL</sequence>
<gene>
    <name evidence="4" type="ORF">N7450_009757</name>
</gene>